<reference evidence="7 8" key="1">
    <citation type="submission" date="2020-03" db="EMBL/GenBank/DDBJ databases">
        <title>Whole genome shotgun sequence of Phytohabitans flavus NBRC 107702.</title>
        <authorList>
            <person name="Komaki H."/>
            <person name="Tamura T."/>
        </authorList>
    </citation>
    <scope>NUCLEOTIDE SEQUENCE [LARGE SCALE GENOMIC DNA]</scope>
    <source>
        <strain evidence="7 8">NBRC 107702</strain>
    </source>
</reference>
<dbReference type="InterPro" id="IPR051633">
    <property type="entry name" value="AceTr"/>
</dbReference>
<feature type="transmembrane region" description="Helical" evidence="6">
    <location>
        <begin position="180"/>
        <end position="200"/>
    </location>
</feature>
<comment type="similarity">
    <text evidence="2">Belongs to the acetate uptake transporter (AceTr) (TC 2.A.96) family.</text>
</comment>
<dbReference type="RefSeq" id="WP_197938427.1">
    <property type="nucleotide sequence ID" value="NZ_AP022870.1"/>
</dbReference>
<feature type="transmembrane region" description="Helical" evidence="6">
    <location>
        <begin position="150"/>
        <end position="168"/>
    </location>
</feature>
<dbReference type="PANTHER" id="PTHR31123:SF1">
    <property type="entry name" value="ACCUMULATION OF DYADS PROTEIN 2-RELATED"/>
    <property type="match status" value="1"/>
</dbReference>
<evidence type="ECO:0000313" key="7">
    <source>
        <dbReference type="EMBL" id="BCB76409.1"/>
    </source>
</evidence>
<comment type="subcellular location">
    <subcellularLocation>
        <location evidence="1">Membrane</location>
        <topology evidence="1">Multi-pass membrane protein</topology>
    </subcellularLocation>
</comment>
<organism evidence="7 8">
    <name type="scientific">Phytohabitans flavus</name>
    <dbReference type="NCBI Taxonomy" id="1076124"/>
    <lineage>
        <taxon>Bacteria</taxon>
        <taxon>Bacillati</taxon>
        <taxon>Actinomycetota</taxon>
        <taxon>Actinomycetes</taxon>
        <taxon>Micromonosporales</taxon>
        <taxon>Micromonosporaceae</taxon>
    </lineage>
</organism>
<dbReference type="PANTHER" id="PTHR31123">
    <property type="entry name" value="ACCUMULATION OF DYADS PROTEIN 2-RELATED"/>
    <property type="match status" value="1"/>
</dbReference>
<dbReference type="AlphaFoldDB" id="A0A6F8XRJ4"/>
<dbReference type="GO" id="GO:0005886">
    <property type="term" value="C:plasma membrane"/>
    <property type="evidence" value="ECO:0007669"/>
    <property type="project" value="TreeGrafter"/>
</dbReference>
<feature type="transmembrane region" description="Helical" evidence="6">
    <location>
        <begin position="29"/>
        <end position="51"/>
    </location>
</feature>
<evidence type="ECO:0000256" key="5">
    <source>
        <dbReference type="ARBA" id="ARBA00023136"/>
    </source>
</evidence>
<keyword evidence="8" id="KW-1185">Reference proteome</keyword>
<dbReference type="EMBL" id="AP022870">
    <property type="protein sequence ID" value="BCB76409.1"/>
    <property type="molecule type" value="Genomic_DNA"/>
</dbReference>
<dbReference type="KEGG" id="pfla:Pflav_028190"/>
<evidence type="ECO:0000256" key="3">
    <source>
        <dbReference type="ARBA" id="ARBA00022692"/>
    </source>
</evidence>
<evidence type="ECO:0000256" key="2">
    <source>
        <dbReference type="ARBA" id="ARBA00005587"/>
    </source>
</evidence>
<dbReference type="GO" id="GO:0015123">
    <property type="term" value="F:acetate transmembrane transporter activity"/>
    <property type="evidence" value="ECO:0007669"/>
    <property type="project" value="TreeGrafter"/>
</dbReference>
<feature type="transmembrane region" description="Helical" evidence="6">
    <location>
        <begin position="126"/>
        <end position="145"/>
    </location>
</feature>
<keyword evidence="3 6" id="KW-0812">Transmembrane</keyword>
<keyword evidence="4 6" id="KW-1133">Transmembrane helix</keyword>
<evidence type="ECO:0000256" key="6">
    <source>
        <dbReference type="SAM" id="Phobius"/>
    </source>
</evidence>
<dbReference type="Pfam" id="PF01184">
    <property type="entry name" value="Gpr1_Fun34_YaaH"/>
    <property type="match status" value="1"/>
</dbReference>
<evidence type="ECO:0000313" key="8">
    <source>
        <dbReference type="Proteomes" id="UP000502508"/>
    </source>
</evidence>
<dbReference type="InterPro" id="IPR000791">
    <property type="entry name" value="Gpr1/Fun34/SatP-like"/>
</dbReference>
<dbReference type="Proteomes" id="UP000502508">
    <property type="component" value="Chromosome"/>
</dbReference>
<evidence type="ECO:0000256" key="4">
    <source>
        <dbReference type="ARBA" id="ARBA00022989"/>
    </source>
</evidence>
<feature type="transmembrane region" description="Helical" evidence="6">
    <location>
        <begin position="63"/>
        <end position="84"/>
    </location>
</feature>
<name>A0A6F8XRJ4_9ACTN</name>
<proteinExistence type="inferred from homology"/>
<sequence length="241" mass="25618">MTHQFADPMTHNGEFEFWRNRSQIFLQPVAAPSILGLFGFAAATFAVATNLAGWYGDTNTPNFLFPFAAFSGGLAQILATMWAYRARDGLATAMHGIWGAFWLSYGLLFLLVALGQLTLPTPNVPLGYWFVALAAITWSGSLAALGKNIGLAGVLIALAAGATCQGIGQLADISAWRTAGAWLFIASAVIAWYVATALLLESSFGRVILPMGIVRGVNVPGHQTRQMIQFPAGEPGVKVGQ</sequence>
<feature type="transmembrane region" description="Helical" evidence="6">
    <location>
        <begin position="96"/>
        <end position="114"/>
    </location>
</feature>
<reference evidence="7 8" key="2">
    <citation type="submission" date="2020-03" db="EMBL/GenBank/DDBJ databases">
        <authorList>
            <person name="Ichikawa N."/>
            <person name="Kimura A."/>
            <person name="Kitahashi Y."/>
            <person name="Uohara A."/>
        </authorList>
    </citation>
    <scope>NUCLEOTIDE SEQUENCE [LARGE SCALE GENOMIC DNA]</scope>
    <source>
        <strain evidence="7 8">NBRC 107702</strain>
    </source>
</reference>
<evidence type="ECO:0000256" key="1">
    <source>
        <dbReference type="ARBA" id="ARBA00004141"/>
    </source>
</evidence>
<gene>
    <name evidence="7" type="ORF">Pflav_028190</name>
</gene>
<keyword evidence="5 6" id="KW-0472">Membrane</keyword>
<protein>
    <submittedName>
        <fullName evidence="7">Uncharacterized protein</fullName>
    </submittedName>
</protein>
<accession>A0A6F8XRJ4</accession>